<feature type="domain" description="FAD-binding PCMH-type" evidence="4">
    <location>
        <begin position="114"/>
        <end position="300"/>
    </location>
</feature>
<keyword evidence="6" id="KW-1185">Reference proteome</keyword>
<evidence type="ECO:0000256" key="1">
    <source>
        <dbReference type="ARBA" id="ARBA00005466"/>
    </source>
</evidence>
<sequence length="570" mass="61126">MHPLLALLLAAVAIASPSRPPWTQPSRAQPSAACRCLPGDKCWPSPSTWEAFNATIGGRLIATVPLAAPCHGSAPSSSACAALRASWFTPQLHMESPSSIMAPYFTNNSCNPFLPPDAPCIIGSYVSYSVNVSEPLHVSRTIWFATYFNIRLVIKNTGHDFSGKSTGAGAIAVWTHNLKASAIVDYHSTNYTGKAIRVGAGVQMMDAYSLASANRLAIVGGGASTVGYAGGYTQGAGHSPLASRYGLAADQVLEWELVDGRGRILKASSSVNPDLYWALSGGGGGTYGVVTSMTSKAHPDVPVVGAQIAFTNAGITQHRFYHLMSVFQQSLPAMVDAGAMAIWFFNSTFFSLSPLTAPGLSPQKVEQLLSPLRKQLQAFNVSHAYSVESFPGHLPQFKAQVAPTPIGVGQYGARFIPRSVVQHKNAELTAAYRYMVERGAFVAGLGLNVSKSVAGNVWNSVNPAWRDALIHTVIQTPYNYTAPLSDMKKAQDQITNDLLPQLERLTPGGGAYMNEGDWQQPDWQRVFYGNNYAALAAIKNTYDPFHVFYATAAVGSEYWVPQADGRLCKA</sequence>
<dbReference type="InterPro" id="IPR006094">
    <property type="entry name" value="Oxid_FAD_bind_N"/>
</dbReference>
<dbReference type="InterPro" id="IPR012951">
    <property type="entry name" value="BBE"/>
</dbReference>
<dbReference type="Pfam" id="PF08031">
    <property type="entry name" value="BBE"/>
    <property type="match status" value="1"/>
</dbReference>
<evidence type="ECO:0000256" key="3">
    <source>
        <dbReference type="SAM" id="SignalP"/>
    </source>
</evidence>
<name>A0A2C5ZNU5_9HYPO</name>
<evidence type="ECO:0000313" key="6">
    <source>
        <dbReference type="Proteomes" id="UP000224854"/>
    </source>
</evidence>
<dbReference type="PANTHER" id="PTHR13878:SF91">
    <property type="entry name" value="FAD BINDING DOMAIN PROTEIN (AFU_ORTHOLOGUE AFUA_6G12070)-RELATED"/>
    <property type="match status" value="1"/>
</dbReference>
<comment type="caution">
    <text evidence="5">The sequence shown here is derived from an EMBL/GenBank/DDBJ whole genome shotgun (WGS) entry which is preliminary data.</text>
</comment>
<feature type="signal peptide" evidence="3">
    <location>
        <begin position="1"/>
        <end position="17"/>
    </location>
</feature>
<dbReference type="Pfam" id="PF01565">
    <property type="entry name" value="FAD_binding_4"/>
    <property type="match status" value="1"/>
</dbReference>
<dbReference type="PROSITE" id="PS51387">
    <property type="entry name" value="FAD_PCMH"/>
    <property type="match status" value="1"/>
</dbReference>
<dbReference type="InterPro" id="IPR016169">
    <property type="entry name" value="FAD-bd_PCMH_sub2"/>
</dbReference>
<proteinExistence type="inferred from homology"/>
<protein>
    <recommendedName>
        <fullName evidence="4">FAD-binding PCMH-type domain-containing protein</fullName>
    </recommendedName>
</protein>
<dbReference type="InterPro" id="IPR036318">
    <property type="entry name" value="FAD-bd_PCMH-like_sf"/>
</dbReference>
<keyword evidence="2" id="KW-0560">Oxidoreductase</keyword>
<dbReference type="EMBL" id="NJEU01000104">
    <property type="protein sequence ID" value="PHH81676.1"/>
    <property type="molecule type" value="Genomic_DNA"/>
</dbReference>
<organism evidence="5 6">
    <name type="scientific">Ophiocordyceps australis</name>
    <dbReference type="NCBI Taxonomy" id="1399860"/>
    <lineage>
        <taxon>Eukaryota</taxon>
        <taxon>Fungi</taxon>
        <taxon>Dikarya</taxon>
        <taxon>Ascomycota</taxon>
        <taxon>Pezizomycotina</taxon>
        <taxon>Sordariomycetes</taxon>
        <taxon>Hypocreomycetidae</taxon>
        <taxon>Hypocreales</taxon>
        <taxon>Ophiocordycipitaceae</taxon>
        <taxon>Ophiocordyceps</taxon>
    </lineage>
</organism>
<dbReference type="AlphaFoldDB" id="A0A2C5ZNU5"/>
<dbReference type="Proteomes" id="UP000224854">
    <property type="component" value="Unassembled WGS sequence"/>
</dbReference>
<evidence type="ECO:0000313" key="5">
    <source>
        <dbReference type="EMBL" id="PHH81676.1"/>
    </source>
</evidence>
<keyword evidence="3" id="KW-0732">Signal</keyword>
<dbReference type="OrthoDB" id="9983560at2759"/>
<dbReference type="Gene3D" id="3.30.465.10">
    <property type="match status" value="2"/>
</dbReference>
<dbReference type="SUPFAM" id="SSF56176">
    <property type="entry name" value="FAD-binding/transporter-associated domain-like"/>
    <property type="match status" value="1"/>
</dbReference>
<comment type="similarity">
    <text evidence="1">Belongs to the oxygen-dependent FAD-linked oxidoreductase family.</text>
</comment>
<accession>A0A2C5ZNU5</accession>
<gene>
    <name evidence="5" type="ORF">CDD82_209</name>
</gene>
<evidence type="ECO:0000259" key="4">
    <source>
        <dbReference type="PROSITE" id="PS51387"/>
    </source>
</evidence>
<reference evidence="5 6" key="1">
    <citation type="submission" date="2017-06" db="EMBL/GenBank/DDBJ databases">
        <title>Ant-infecting Ophiocordyceps genomes reveal a high diversity of potential behavioral manipulation genes and a possible major role for enterotoxins.</title>
        <authorList>
            <person name="De Bekker C."/>
            <person name="Evans H.C."/>
            <person name="Brachmann A."/>
            <person name="Hughes D.P."/>
        </authorList>
    </citation>
    <scope>NUCLEOTIDE SEQUENCE [LARGE SCALE GENOMIC DNA]</scope>
    <source>
        <strain evidence="5 6">1348a</strain>
    </source>
</reference>
<dbReference type="InterPro" id="IPR050432">
    <property type="entry name" value="FAD-linked_Oxidoreductases_BP"/>
</dbReference>
<dbReference type="PANTHER" id="PTHR13878">
    <property type="entry name" value="GULONOLACTONE OXIDASE"/>
    <property type="match status" value="1"/>
</dbReference>
<dbReference type="GO" id="GO:0016491">
    <property type="term" value="F:oxidoreductase activity"/>
    <property type="evidence" value="ECO:0007669"/>
    <property type="project" value="UniProtKB-KW"/>
</dbReference>
<dbReference type="InterPro" id="IPR016166">
    <property type="entry name" value="FAD-bd_PCMH"/>
</dbReference>
<evidence type="ECO:0000256" key="2">
    <source>
        <dbReference type="ARBA" id="ARBA00023002"/>
    </source>
</evidence>
<feature type="chain" id="PRO_5013378949" description="FAD-binding PCMH-type domain-containing protein" evidence="3">
    <location>
        <begin position="18"/>
        <end position="570"/>
    </location>
</feature>
<dbReference type="GO" id="GO:0071949">
    <property type="term" value="F:FAD binding"/>
    <property type="evidence" value="ECO:0007669"/>
    <property type="project" value="InterPro"/>
</dbReference>